<sequence length="81" mass="9261">MLKIVRCPLIQEGLRGCRSPLIKGGQGGSNPKSIFNLIKTSYLGNHKNTLNKGTRATKYRHNEQGRLIFFWPHPFYTTFVI</sequence>
<organism evidence="1 2">
    <name type="scientific">Microcystis aeruginosa KW</name>
    <dbReference type="NCBI Taxonomy" id="1960155"/>
    <lineage>
        <taxon>Bacteria</taxon>
        <taxon>Bacillati</taxon>
        <taxon>Cyanobacteriota</taxon>
        <taxon>Cyanophyceae</taxon>
        <taxon>Oscillatoriophycideae</taxon>
        <taxon>Chroococcales</taxon>
        <taxon>Microcystaceae</taxon>
        <taxon>Microcystis</taxon>
    </lineage>
</organism>
<name>A0A1V4BV20_MICAE</name>
<protein>
    <submittedName>
        <fullName evidence="1">Uncharacterized protein</fullName>
    </submittedName>
</protein>
<dbReference type="EMBL" id="MVGR01000004">
    <property type="protein sequence ID" value="OPF18055.1"/>
    <property type="molecule type" value="Genomic_DNA"/>
</dbReference>
<gene>
    <name evidence="1" type="ORF">B1L04_19720</name>
</gene>
<reference evidence="1 2" key="1">
    <citation type="submission" date="2017-02" db="EMBL/GenBank/DDBJ databases">
        <title>Genome sequence of Microcystis aeruginosa KW.</title>
        <authorList>
            <person name="Oh H.-M."/>
            <person name="Ahn C.-Y."/>
            <person name="Jeong H."/>
            <person name="Srivastava A."/>
            <person name="Lee H.-G."/>
            <person name="Kang S.-R."/>
        </authorList>
    </citation>
    <scope>NUCLEOTIDE SEQUENCE [LARGE SCALE GENOMIC DNA]</scope>
    <source>
        <strain evidence="1 2">KW</strain>
    </source>
</reference>
<evidence type="ECO:0000313" key="2">
    <source>
        <dbReference type="Proteomes" id="UP000189835"/>
    </source>
</evidence>
<accession>A0A1V4BV20</accession>
<dbReference type="AlphaFoldDB" id="A0A1V4BV20"/>
<evidence type="ECO:0000313" key="1">
    <source>
        <dbReference type="EMBL" id="OPF18055.1"/>
    </source>
</evidence>
<dbReference type="Proteomes" id="UP000189835">
    <property type="component" value="Unassembled WGS sequence"/>
</dbReference>
<comment type="caution">
    <text evidence="1">The sequence shown here is derived from an EMBL/GenBank/DDBJ whole genome shotgun (WGS) entry which is preliminary data.</text>
</comment>
<proteinExistence type="predicted"/>